<feature type="non-terminal residue" evidence="2">
    <location>
        <position position="1"/>
    </location>
</feature>
<keyword evidence="1" id="KW-0812">Transmembrane</keyword>
<name>A0A371FP34_MUCPR</name>
<reference evidence="2" key="1">
    <citation type="submission" date="2018-05" db="EMBL/GenBank/DDBJ databases">
        <title>Draft genome of Mucuna pruriens seed.</title>
        <authorList>
            <person name="Nnadi N.E."/>
            <person name="Vos R."/>
            <person name="Hasami M.H."/>
            <person name="Devisetty U.K."/>
            <person name="Aguiy J.C."/>
        </authorList>
    </citation>
    <scope>NUCLEOTIDE SEQUENCE [LARGE SCALE GENOMIC DNA]</scope>
    <source>
        <strain evidence="2">JCA_2017</strain>
    </source>
</reference>
<dbReference type="EMBL" id="QJKJ01008385">
    <property type="protein sequence ID" value="RDX79940.1"/>
    <property type="molecule type" value="Genomic_DNA"/>
</dbReference>
<keyword evidence="3" id="KW-1185">Reference proteome</keyword>
<evidence type="ECO:0000256" key="1">
    <source>
        <dbReference type="SAM" id="Phobius"/>
    </source>
</evidence>
<proteinExistence type="predicted"/>
<dbReference type="AlphaFoldDB" id="A0A371FP34"/>
<feature type="transmembrane region" description="Helical" evidence="1">
    <location>
        <begin position="37"/>
        <end position="55"/>
    </location>
</feature>
<keyword evidence="1" id="KW-0472">Membrane</keyword>
<comment type="caution">
    <text evidence="2">The sequence shown here is derived from an EMBL/GenBank/DDBJ whole genome shotgun (WGS) entry which is preliminary data.</text>
</comment>
<keyword evidence="1" id="KW-1133">Transmembrane helix</keyword>
<evidence type="ECO:0000313" key="2">
    <source>
        <dbReference type="EMBL" id="RDX79940.1"/>
    </source>
</evidence>
<protein>
    <submittedName>
        <fullName evidence="2">Uncharacterized protein</fullName>
    </submittedName>
</protein>
<sequence>MRYLRRTKGYMLTLEIIMYSDFDFAGCQDSKHSMSRYIYMLTLIVSLTIAIEFVSCFETSNQRISFVLADPLTKGLIPKK</sequence>
<dbReference type="OrthoDB" id="1645289at2759"/>
<evidence type="ECO:0000313" key="3">
    <source>
        <dbReference type="Proteomes" id="UP000257109"/>
    </source>
</evidence>
<accession>A0A371FP34</accession>
<organism evidence="2 3">
    <name type="scientific">Mucuna pruriens</name>
    <name type="common">Velvet bean</name>
    <name type="synonym">Dolichos pruriens</name>
    <dbReference type="NCBI Taxonomy" id="157652"/>
    <lineage>
        <taxon>Eukaryota</taxon>
        <taxon>Viridiplantae</taxon>
        <taxon>Streptophyta</taxon>
        <taxon>Embryophyta</taxon>
        <taxon>Tracheophyta</taxon>
        <taxon>Spermatophyta</taxon>
        <taxon>Magnoliopsida</taxon>
        <taxon>eudicotyledons</taxon>
        <taxon>Gunneridae</taxon>
        <taxon>Pentapetalae</taxon>
        <taxon>rosids</taxon>
        <taxon>fabids</taxon>
        <taxon>Fabales</taxon>
        <taxon>Fabaceae</taxon>
        <taxon>Papilionoideae</taxon>
        <taxon>50 kb inversion clade</taxon>
        <taxon>NPAAA clade</taxon>
        <taxon>indigoferoid/millettioid clade</taxon>
        <taxon>Phaseoleae</taxon>
        <taxon>Mucuna</taxon>
    </lineage>
</organism>
<gene>
    <name evidence="2" type="ORF">CR513_39568</name>
</gene>
<dbReference type="Proteomes" id="UP000257109">
    <property type="component" value="Unassembled WGS sequence"/>
</dbReference>